<dbReference type="InterPro" id="IPR013324">
    <property type="entry name" value="RNA_pol_sigma_r3/r4-like"/>
</dbReference>
<dbReference type="InterPro" id="IPR036388">
    <property type="entry name" value="WH-like_DNA-bd_sf"/>
</dbReference>
<dbReference type="Gene3D" id="2.120.10.30">
    <property type="entry name" value="TolB, C-terminal domain"/>
    <property type="match status" value="1"/>
</dbReference>
<dbReference type="Gene3D" id="1.10.10.10">
    <property type="entry name" value="Winged helix-like DNA-binding domain superfamily/Winged helix DNA-binding domain"/>
    <property type="match status" value="1"/>
</dbReference>
<evidence type="ECO:0000313" key="3">
    <source>
        <dbReference type="EMBL" id="GAF95741.1"/>
    </source>
</evidence>
<keyword evidence="1" id="KW-0472">Membrane</keyword>
<feature type="non-terminal residue" evidence="3">
    <location>
        <position position="301"/>
    </location>
</feature>
<dbReference type="InterPro" id="IPR011042">
    <property type="entry name" value="6-blade_b-propeller_TolB-like"/>
</dbReference>
<evidence type="ECO:0000259" key="2">
    <source>
        <dbReference type="Pfam" id="PF08281"/>
    </source>
</evidence>
<name>X0U8T3_9ZZZZ</name>
<reference evidence="3" key="1">
    <citation type="journal article" date="2014" name="Front. Microbiol.">
        <title>High frequency of phylogenetically diverse reductive dehalogenase-homologous genes in deep subseafloor sedimentary metagenomes.</title>
        <authorList>
            <person name="Kawai M."/>
            <person name="Futagami T."/>
            <person name="Toyoda A."/>
            <person name="Takaki Y."/>
            <person name="Nishi S."/>
            <person name="Hori S."/>
            <person name="Arai W."/>
            <person name="Tsubouchi T."/>
            <person name="Morono Y."/>
            <person name="Uchiyama I."/>
            <person name="Ito T."/>
            <person name="Fujiyama A."/>
            <person name="Inagaki F."/>
            <person name="Takami H."/>
        </authorList>
    </citation>
    <scope>NUCLEOTIDE SEQUENCE</scope>
    <source>
        <strain evidence="3">Expedition CK06-06</strain>
    </source>
</reference>
<dbReference type="Pfam" id="PF08281">
    <property type="entry name" value="Sigma70_r4_2"/>
    <property type="match status" value="1"/>
</dbReference>
<feature type="transmembrane region" description="Helical" evidence="1">
    <location>
        <begin position="90"/>
        <end position="108"/>
    </location>
</feature>
<keyword evidence="1" id="KW-0812">Transmembrane</keyword>
<dbReference type="EMBL" id="BARS01010633">
    <property type="protein sequence ID" value="GAF95741.1"/>
    <property type="molecule type" value="Genomic_DNA"/>
</dbReference>
<keyword evidence="1" id="KW-1133">Transmembrane helix</keyword>
<dbReference type="GO" id="GO:0016987">
    <property type="term" value="F:sigma factor activity"/>
    <property type="evidence" value="ECO:0007669"/>
    <property type="project" value="InterPro"/>
</dbReference>
<dbReference type="SUPFAM" id="SSF101898">
    <property type="entry name" value="NHL repeat"/>
    <property type="match status" value="1"/>
</dbReference>
<dbReference type="SUPFAM" id="SSF88659">
    <property type="entry name" value="Sigma3 and sigma4 domains of RNA polymerase sigma factors"/>
    <property type="match status" value="1"/>
</dbReference>
<organism evidence="3">
    <name type="scientific">marine sediment metagenome</name>
    <dbReference type="NCBI Taxonomy" id="412755"/>
    <lineage>
        <taxon>unclassified sequences</taxon>
        <taxon>metagenomes</taxon>
        <taxon>ecological metagenomes</taxon>
    </lineage>
</organism>
<dbReference type="GO" id="GO:0006352">
    <property type="term" value="P:DNA-templated transcription initiation"/>
    <property type="evidence" value="ECO:0007669"/>
    <property type="project" value="InterPro"/>
</dbReference>
<accession>X0U8T3</accession>
<proteinExistence type="predicted"/>
<gene>
    <name evidence="3" type="ORF">S01H1_19641</name>
</gene>
<protein>
    <recommendedName>
        <fullName evidence="2">RNA polymerase sigma factor 70 region 4 type 2 domain-containing protein</fullName>
    </recommendedName>
</protein>
<sequence length="301" mass="31653">SNAARRSREALHEISAARVEPSAERQAATKEVATAARHELESLPHELRAAVCLCCEEGFTVRQAAEILQVPSRTVHKRVQRALAKLREKLTAVGFAGLGLAALGEALGSPGVPPASAHLAESVGRAAARIGSAGKAQVAAAAAGRGGARLAVRLAAGIVLAGSAIAAAALLLPRGTERWRMDAWGFAETQDGHLNGPLRAAMLGPRTWALTQGPDGTIYGLAGQDGAELRIFAVRAGRVYTLVRGGTGGLRDGPAEVALFSPVRAHWDASWDLECDDAGRLYFNDMGNRRIRRLVEETDGR</sequence>
<dbReference type="InterPro" id="IPR013249">
    <property type="entry name" value="RNA_pol_sigma70_r4_t2"/>
</dbReference>
<comment type="caution">
    <text evidence="3">The sequence shown here is derived from an EMBL/GenBank/DDBJ whole genome shotgun (WGS) entry which is preliminary data.</text>
</comment>
<feature type="transmembrane region" description="Helical" evidence="1">
    <location>
        <begin position="150"/>
        <end position="172"/>
    </location>
</feature>
<dbReference type="GO" id="GO:0003677">
    <property type="term" value="F:DNA binding"/>
    <property type="evidence" value="ECO:0007669"/>
    <property type="project" value="InterPro"/>
</dbReference>
<dbReference type="AlphaFoldDB" id="X0U8T3"/>
<evidence type="ECO:0000256" key="1">
    <source>
        <dbReference type="SAM" id="Phobius"/>
    </source>
</evidence>
<feature type="domain" description="RNA polymerase sigma factor 70 region 4 type 2" evidence="2">
    <location>
        <begin position="37"/>
        <end position="86"/>
    </location>
</feature>
<feature type="non-terminal residue" evidence="3">
    <location>
        <position position="1"/>
    </location>
</feature>